<dbReference type="STRING" id="1163617.SCD_n00075"/>
<dbReference type="Proteomes" id="UP000015559">
    <property type="component" value="Chromosome"/>
</dbReference>
<reference evidence="4 5" key="1">
    <citation type="journal article" date="2012" name="Appl. Environ. Microbiol.">
        <title>Draft genome sequence of a psychrotolerant sulfur-oxidizing bacterium, Sulfuricella denitrificans skB26, and proteomic insights into cold adaptation.</title>
        <authorList>
            <person name="Watanabe T."/>
            <person name="Kojima H."/>
            <person name="Fukui M."/>
        </authorList>
    </citation>
    <scope>NUCLEOTIDE SEQUENCE [LARGE SCALE GENOMIC DNA]</scope>
    <source>
        <strain evidence="5">skB26</strain>
    </source>
</reference>
<dbReference type="PANTHER" id="PTHR43272:SF33">
    <property type="entry name" value="AMP-BINDING DOMAIN-CONTAINING PROTEIN-RELATED"/>
    <property type="match status" value="1"/>
</dbReference>
<protein>
    <submittedName>
        <fullName evidence="4">AMP-dependent synthetase and ligase</fullName>
    </submittedName>
</protein>
<organism evidence="4 5">
    <name type="scientific">Sulfuricella denitrificans (strain DSM 22764 / NBRC 105220 / skB26)</name>
    <dbReference type="NCBI Taxonomy" id="1163617"/>
    <lineage>
        <taxon>Bacteria</taxon>
        <taxon>Pseudomonadati</taxon>
        <taxon>Pseudomonadota</taxon>
        <taxon>Betaproteobacteria</taxon>
        <taxon>Nitrosomonadales</taxon>
        <taxon>Sulfuricellaceae</taxon>
        <taxon>Sulfuricella</taxon>
    </lineage>
</organism>
<keyword evidence="4" id="KW-0436">Ligase</keyword>
<evidence type="ECO:0000256" key="2">
    <source>
        <dbReference type="ARBA" id="ARBA00022840"/>
    </source>
</evidence>
<accession>S6AHF5</accession>
<dbReference type="EMBL" id="AP013066">
    <property type="protein sequence ID" value="BAN33924.1"/>
    <property type="molecule type" value="Genomic_DNA"/>
</dbReference>
<dbReference type="PROSITE" id="PS00455">
    <property type="entry name" value="AMP_BINDING"/>
    <property type="match status" value="1"/>
</dbReference>
<dbReference type="OrthoDB" id="9766486at2"/>
<dbReference type="GO" id="GO:0016020">
    <property type="term" value="C:membrane"/>
    <property type="evidence" value="ECO:0007669"/>
    <property type="project" value="TreeGrafter"/>
</dbReference>
<dbReference type="GO" id="GO:0004467">
    <property type="term" value="F:long-chain fatty acid-CoA ligase activity"/>
    <property type="evidence" value="ECO:0007669"/>
    <property type="project" value="TreeGrafter"/>
</dbReference>
<dbReference type="InterPro" id="IPR020845">
    <property type="entry name" value="AMP-binding_CS"/>
</dbReference>
<dbReference type="Pfam" id="PF23562">
    <property type="entry name" value="AMP-binding_C_3"/>
    <property type="match status" value="1"/>
</dbReference>
<dbReference type="AlphaFoldDB" id="S6AHF5"/>
<keyword evidence="2" id="KW-0067">ATP-binding</keyword>
<evidence type="ECO:0000313" key="4">
    <source>
        <dbReference type="EMBL" id="BAN33924.1"/>
    </source>
</evidence>
<dbReference type="SUPFAM" id="SSF56801">
    <property type="entry name" value="Acetyl-CoA synthetase-like"/>
    <property type="match status" value="1"/>
</dbReference>
<sequence>MVNLAGLLEQHCANPQVILYRQYADNTWRDFSAHEVMALAARWQQSFRAADYEPGDRIALCLKNSVNWVAIDQAALGLGLVVVPLYADDNPENLAWCLADSGARLLVLENTRLLDALIRAMPTLPTIICLHGDVPAPAIPACRWLPENGSAFKVQDLDENLLATLVYTSGTTGRPKGVMLSHRNILSNVAAALEVVSLHPGDLLISVLPLSHMFERTCGYYVPLKAGVPVAYARSINQLAEDLAFLKPTVMVAVPRVFQRFLARIEQALTASPLKRALFSLTVALGWRKFERRSGKVEQALFQLLQPLVAGPVLNRLGGRMRLAVVGGAPLELRVAQSFIGLGLNMLQGYGLTEASPIVAGNREYDNDPITVGAPLPGVEVRVNDVGELLVRGPSVMLGYWHNPEASAEVLDADGWLNTGDLVEIPADKIIIKGRTKDILVLSNGEKVSPQDAEMAILDDPLFEQVMLVGEGRAYLVLLAVTQESDERTLIKHANARLKSFSRWVRVRRVIALPEPWTLAEGLLTPTLKVKRNAVHEKYRERIESVYRKGIKTV</sequence>
<dbReference type="Pfam" id="PF00501">
    <property type="entry name" value="AMP-binding"/>
    <property type="match status" value="1"/>
</dbReference>
<gene>
    <name evidence="4" type="ORF">SCD_n00075</name>
</gene>
<keyword evidence="5" id="KW-1185">Reference proteome</keyword>
<dbReference type="HOGENOM" id="CLU_000022_45_5_4"/>
<dbReference type="KEGG" id="sdr:SCD_n00075"/>
<dbReference type="CDD" id="cd05907">
    <property type="entry name" value="VL_LC_FACS_like"/>
    <property type="match status" value="1"/>
</dbReference>
<dbReference type="GO" id="GO:0005524">
    <property type="term" value="F:ATP binding"/>
    <property type="evidence" value="ECO:0007669"/>
    <property type="project" value="UniProtKB-KW"/>
</dbReference>
<dbReference type="InterPro" id="IPR000873">
    <property type="entry name" value="AMP-dep_synth/lig_dom"/>
</dbReference>
<dbReference type="InterPro" id="IPR042099">
    <property type="entry name" value="ANL_N_sf"/>
</dbReference>
<name>S6AHF5_SULDS</name>
<evidence type="ECO:0000313" key="5">
    <source>
        <dbReference type="Proteomes" id="UP000015559"/>
    </source>
</evidence>
<dbReference type="RefSeq" id="WP_009207131.1">
    <property type="nucleotide sequence ID" value="NC_022357.1"/>
</dbReference>
<dbReference type="eggNOG" id="COG1022">
    <property type="taxonomic scope" value="Bacteria"/>
</dbReference>
<feature type="domain" description="AMP-dependent synthetase/ligase" evidence="3">
    <location>
        <begin position="22"/>
        <end position="401"/>
    </location>
</feature>
<keyword evidence="1" id="KW-0547">Nucleotide-binding</keyword>
<dbReference type="Gene3D" id="3.40.50.12780">
    <property type="entry name" value="N-terminal domain of ligase-like"/>
    <property type="match status" value="1"/>
</dbReference>
<evidence type="ECO:0000256" key="1">
    <source>
        <dbReference type="ARBA" id="ARBA00022741"/>
    </source>
</evidence>
<proteinExistence type="predicted"/>
<evidence type="ECO:0000259" key="3">
    <source>
        <dbReference type="Pfam" id="PF00501"/>
    </source>
</evidence>
<dbReference type="PANTHER" id="PTHR43272">
    <property type="entry name" value="LONG-CHAIN-FATTY-ACID--COA LIGASE"/>
    <property type="match status" value="1"/>
</dbReference>